<dbReference type="GO" id="GO:0005819">
    <property type="term" value="C:spindle"/>
    <property type="evidence" value="ECO:0007669"/>
    <property type="project" value="UniProtKB-SubCell"/>
</dbReference>
<dbReference type="AlphaFoldDB" id="A0AAW1NE97"/>
<feature type="compositionally biased region" description="Basic and acidic residues" evidence="11">
    <location>
        <begin position="51"/>
        <end position="96"/>
    </location>
</feature>
<evidence type="ECO:0000256" key="4">
    <source>
        <dbReference type="ARBA" id="ARBA00005344"/>
    </source>
</evidence>
<dbReference type="GO" id="GO:0005634">
    <property type="term" value="C:nucleus"/>
    <property type="evidence" value="ECO:0007669"/>
    <property type="project" value="UniProtKB-SubCell"/>
</dbReference>
<evidence type="ECO:0000256" key="8">
    <source>
        <dbReference type="ARBA" id="ARBA00022701"/>
    </source>
</evidence>
<comment type="function">
    <text evidence="1">Binds to all microtubule populations.</text>
</comment>
<evidence type="ECO:0000256" key="11">
    <source>
        <dbReference type="SAM" id="MobiDB-lite"/>
    </source>
</evidence>
<dbReference type="PANTHER" id="PTHR34930:SF2">
    <property type="entry name" value="MICROTUBULE-ASSOCIATED PROTEIN JUPITER"/>
    <property type="match status" value="1"/>
</dbReference>
<feature type="region of interest" description="Disordered" evidence="11">
    <location>
        <begin position="22"/>
        <end position="110"/>
    </location>
</feature>
<evidence type="ECO:0000256" key="3">
    <source>
        <dbReference type="ARBA" id="ARBA00004186"/>
    </source>
</evidence>
<comment type="caution">
    <text evidence="12">The sequence shown here is derived from an EMBL/GenBank/DDBJ whole genome shotgun (WGS) entry which is preliminary data.</text>
</comment>
<keyword evidence="10" id="KW-0539">Nucleus</keyword>
<dbReference type="GO" id="GO:0005874">
    <property type="term" value="C:microtubule"/>
    <property type="evidence" value="ECO:0007669"/>
    <property type="project" value="UniProtKB-KW"/>
</dbReference>
<evidence type="ECO:0000313" key="13">
    <source>
        <dbReference type="Proteomes" id="UP001458880"/>
    </source>
</evidence>
<organism evidence="12 13">
    <name type="scientific">Popillia japonica</name>
    <name type="common">Japanese beetle</name>
    <dbReference type="NCBI Taxonomy" id="7064"/>
    <lineage>
        <taxon>Eukaryota</taxon>
        <taxon>Metazoa</taxon>
        <taxon>Ecdysozoa</taxon>
        <taxon>Arthropoda</taxon>
        <taxon>Hexapoda</taxon>
        <taxon>Insecta</taxon>
        <taxon>Pterygota</taxon>
        <taxon>Neoptera</taxon>
        <taxon>Endopterygota</taxon>
        <taxon>Coleoptera</taxon>
        <taxon>Polyphaga</taxon>
        <taxon>Scarabaeiformia</taxon>
        <taxon>Scarabaeidae</taxon>
        <taxon>Rutelinae</taxon>
        <taxon>Popillia</taxon>
    </lineage>
</organism>
<comment type="subcellular location">
    <subcellularLocation>
        <location evidence="3">Cytoplasm</location>
        <location evidence="3">Cytoskeleton</location>
        <location evidence="3">Spindle</location>
    </subcellularLocation>
    <subcellularLocation>
        <location evidence="2">Nucleus</location>
    </subcellularLocation>
</comment>
<evidence type="ECO:0000313" key="12">
    <source>
        <dbReference type="EMBL" id="KAK9758809.1"/>
    </source>
</evidence>
<reference evidence="12 13" key="1">
    <citation type="journal article" date="2024" name="BMC Genomics">
        <title>De novo assembly and annotation of Popillia japonica's genome with initial clues to its potential as an invasive pest.</title>
        <authorList>
            <person name="Cucini C."/>
            <person name="Boschi S."/>
            <person name="Funari R."/>
            <person name="Cardaioli E."/>
            <person name="Iannotti N."/>
            <person name="Marturano G."/>
            <person name="Paoli F."/>
            <person name="Bruttini M."/>
            <person name="Carapelli A."/>
            <person name="Frati F."/>
            <person name="Nardi F."/>
        </authorList>
    </citation>
    <scope>NUCLEOTIDE SEQUENCE [LARGE SCALE GENOMIC DNA]</scope>
    <source>
        <strain evidence="12">DMR45628</strain>
    </source>
</reference>
<evidence type="ECO:0000256" key="1">
    <source>
        <dbReference type="ARBA" id="ARBA00003805"/>
    </source>
</evidence>
<evidence type="ECO:0000256" key="6">
    <source>
        <dbReference type="ARBA" id="ARBA00022490"/>
    </source>
</evidence>
<dbReference type="EMBL" id="JASPKY010000003">
    <property type="protein sequence ID" value="KAK9758809.1"/>
    <property type="molecule type" value="Genomic_DNA"/>
</dbReference>
<evidence type="ECO:0000256" key="7">
    <source>
        <dbReference type="ARBA" id="ARBA00022553"/>
    </source>
</evidence>
<dbReference type="Proteomes" id="UP001458880">
    <property type="component" value="Unassembled WGS sequence"/>
</dbReference>
<keyword evidence="13" id="KW-1185">Reference proteome</keyword>
<keyword evidence="6" id="KW-0963">Cytoplasm</keyword>
<sequence>MTDMTSTEFNVGLSDGRCSSRVLKPPGGGHSQIFGWSDEPCKQRTKNNSSEIKDCFQHEPEKKIAVEPEKRKEESEVEGRKQEDVTVPEKKTDIPQRVRVPPGGFSSGLW</sequence>
<evidence type="ECO:0000256" key="5">
    <source>
        <dbReference type="ARBA" id="ARBA00021471"/>
    </source>
</evidence>
<protein>
    <recommendedName>
        <fullName evidence="5">Microtubule-associated protein Jupiter</fullName>
    </recommendedName>
</protein>
<accession>A0AAW1NE97</accession>
<gene>
    <name evidence="12" type="ORF">QE152_g515</name>
</gene>
<proteinExistence type="inferred from homology"/>
<evidence type="ECO:0000256" key="10">
    <source>
        <dbReference type="ARBA" id="ARBA00023242"/>
    </source>
</evidence>
<name>A0AAW1NE97_POPJA</name>
<keyword evidence="8" id="KW-0493">Microtubule</keyword>
<dbReference type="PANTHER" id="PTHR34930">
    <property type="entry name" value="GEO05313P1"/>
    <property type="match status" value="1"/>
</dbReference>
<evidence type="ECO:0000256" key="9">
    <source>
        <dbReference type="ARBA" id="ARBA00023212"/>
    </source>
</evidence>
<keyword evidence="9" id="KW-0206">Cytoskeleton</keyword>
<comment type="similarity">
    <text evidence="4">Belongs to the MAP Jupiter family.</text>
</comment>
<dbReference type="InterPro" id="IPR033335">
    <property type="entry name" value="JUPITER"/>
</dbReference>
<keyword evidence="7" id="KW-0597">Phosphoprotein</keyword>
<evidence type="ECO:0000256" key="2">
    <source>
        <dbReference type="ARBA" id="ARBA00004123"/>
    </source>
</evidence>